<proteinExistence type="predicted"/>
<keyword evidence="2" id="KW-1185">Reference proteome</keyword>
<accession>A0A0L0SJ01</accession>
<evidence type="ECO:0000313" key="1">
    <source>
        <dbReference type="EMBL" id="KNE62360.1"/>
    </source>
</evidence>
<reference evidence="2" key="2">
    <citation type="submission" date="2009-11" db="EMBL/GenBank/DDBJ databases">
        <title>The Genome Sequence of Allomyces macrogynus strain ATCC 38327.</title>
        <authorList>
            <consortium name="The Broad Institute Genome Sequencing Platform"/>
            <person name="Russ C."/>
            <person name="Cuomo C."/>
            <person name="Shea T."/>
            <person name="Young S.K."/>
            <person name="Zeng Q."/>
            <person name="Koehrsen M."/>
            <person name="Haas B."/>
            <person name="Borodovsky M."/>
            <person name="Guigo R."/>
            <person name="Alvarado L."/>
            <person name="Berlin A."/>
            <person name="Borenstein D."/>
            <person name="Chen Z."/>
            <person name="Engels R."/>
            <person name="Freedman E."/>
            <person name="Gellesch M."/>
            <person name="Goldberg J."/>
            <person name="Griggs A."/>
            <person name="Gujja S."/>
            <person name="Heiman D."/>
            <person name="Hepburn T."/>
            <person name="Howarth C."/>
            <person name="Jen D."/>
            <person name="Larson L."/>
            <person name="Lewis B."/>
            <person name="Mehta T."/>
            <person name="Park D."/>
            <person name="Pearson M."/>
            <person name="Roberts A."/>
            <person name="Saif S."/>
            <person name="Shenoy N."/>
            <person name="Sisk P."/>
            <person name="Stolte C."/>
            <person name="Sykes S."/>
            <person name="Walk T."/>
            <person name="White J."/>
            <person name="Yandava C."/>
            <person name="Burger G."/>
            <person name="Gray M.W."/>
            <person name="Holland P.W.H."/>
            <person name="King N."/>
            <person name="Lang F.B.F."/>
            <person name="Roger A.J."/>
            <person name="Ruiz-Trillo I."/>
            <person name="Lander E."/>
            <person name="Nusbaum C."/>
        </authorList>
    </citation>
    <scope>NUCLEOTIDE SEQUENCE [LARGE SCALE GENOMIC DNA]</scope>
    <source>
        <strain evidence="2">ATCC 38327</strain>
    </source>
</reference>
<sequence length="120" mass="13694">MLGHWQRRGNGWVYRRARQEYSKAPIQSAMVRSHGARFVREQVRPVAKRAAEQQPDAFDPCLGPDARRVGGWRLAFDARFRARLGDCVACRKMRGTRGQTPLVARSKSLRLAGKSKRQCD</sequence>
<dbReference type="AlphaFoldDB" id="A0A0L0SJ01"/>
<organism evidence="1 2">
    <name type="scientific">Allomyces macrogynus (strain ATCC 38327)</name>
    <name type="common">Allomyces javanicus var. macrogynus</name>
    <dbReference type="NCBI Taxonomy" id="578462"/>
    <lineage>
        <taxon>Eukaryota</taxon>
        <taxon>Fungi</taxon>
        <taxon>Fungi incertae sedis</taxon>
        <taxon>Blastocladiomycota</taxon>
        <taxon>Blastocladiomycetes</taxon>
        <taxon>Blastocladiales</taxon>
        <taxon>Blastocladiaceae</taxon>
        <taxon>Allomyces</taxon>
    </lineage>
</organism>
<dbReference type="EMBL" id="GG745340">
    <property type="protein sequence ID" value="KNE62360.1"/>
    <property type="molecule type" value="Genomic_DNA"/>
</dbReference>
<dbReference type="VEuPathDB" id="FungiDB:AMAG_18857"/>
<reference evidence="1 2" key="1">
    <citation type="submission" date="2009-11" db="EMBL/GenBank/DDBJ databases">
        <title>Annotation of Allomyces macrogynus ATCC 38327.</title>
        <authorList>
            <consortium name="The Broad Institute Genome Sequencing Platform"/>
            <person name="Russ C."/>
            <person name="Cuomo C."/>
            <person name="Burger G."/>
            <person name="Gray M.W."/>
            <person name="Holland P.W.H."/>
            <person name="King N."/>
            <person name="Lang F.B.F."/>
            <person name="Roger A.J."/>
            <person name="Ruiz-Trillo I."/>
            <person name="Young S.K."/>
            <person name="Zeng Q."/>
            <person name="Gargeya S."/>
            <person name="Fitzgerald M."/>
            <person name="Haas B."/>
            <person name="Abouelleil A."/>
            <person name="Alvarado L."/>
            <person name="Arachchi H.M."/>
            <person name="Berlin A."/>
            <person name="Chapman S.B."/>
            <person name="Gearin G."/>
            <person name="Goldberg J."/>
            <person name="Griggs A."/>
            <person name="Gujja S."/>
            <person name="Hansen M."/>
            <person name="Heiman D."/>
            <person name="Howarth C."/>
            <person name="Larimer J."/>
            <person name="Lui A."/>
            <person name="MacDonald P.J.P."/>
            <person name="McCowen C."/>
            <person name="Montmayeur A."/>
            <person name="Murphy C."/>
            <person name="Neiman D."/>
            <person name="Pearson M."/>
            <person name="Priest M."/>
            <person name="Roberts A."/>
            <person name="Saif S."/>
            <person name="Shea T."/>
            <person name="Sisk P."/>
            <person name="Stolte C."/>
            <person name="Sykes S."/>
            <person name="Wortman J."/>
            <person name="Nusbaum C."/>
            <person name="Birren B."/>
        </authorList>
    </citation>
    <scope>NUCLEOTIDE SEQUENCE [LARGE SCALE GENOMIC DNA]</scope>
    <source>
        <strain evidence="1 2">ATCC 38327</strain>
    </source>
</reference>
<name>A0A0L0SJ01_ALLM3</name>
<gene>
    <name evidence="1" type="ORF">AMAG_18857</name>
</gene>
<dbReference type="Proteomes" id="UP000054350">
    <property type="component" value="Unassembled WGS sequence"/>
</dbReference>
<evidence type="ECO:0000313" key="2">
    <source>
        <dbReference type="Proteomes" id="UP000054350"/>
    </source>
</evidence>
<protein>
    <submittedName>
        <fullName evidence="1">Uncharacterized protein</fullName>
    </submittedName>
</protein>